<comment type="caution">
    <text evidence="2">The sequence shown here is derived from an EMBL/GenBank/DDBJ whole genome shotgun (WGS) entry which is preliminary data.</text>
</comment>
<dbReference type="Gene3D" id="1.25.40.10">
    <property type="entry name" value="Tetratricopeptide repeat domain"/>
    <property type="match status" value="1"/>
</dbReference>
<protein>
    <recommendedName>
        <fullName evidence="3">Tetratricopeptide repeat protein</fullName>
    </recommendedName>
</protein>
<dbReference type="SUPFAM" id="SSF48452">
    <property type="entry name" value="TPR-like"/>
    <property type="match status" value="1"/>
</dbReference>
<evidence type="ECO:0008006" key="3">
    <source>
        <dbReference type="Google" id="ProtNLM"/>
    </source>
</evidence>
<evidence type="ECO:0000256" key="1">
    <source>
        <dbReference type="SAM" id="MobiDB-lite"/>
    </source>
</evidence>
<feature type="region of interest" description="Disordered" evidence="1">
    <location>
        <begin position="125"/>
        <end position="167"/>
    </location>
</feature>
<proteinExistence type="predicted"/>
<gene>
    <name evidence="2" type="ORF">ENO08_07390</name>
</gene>
<name>A0A7V2AW06_UNCEI</name>
<dbReference type="AlphaFoldDB" id="A0A7V2AW06"/>
<evidence type="ECO:0000313" key="2">
    <source>
        <dbReference type="EMBL" id="HER44265.1"/>
    </source>
</evidence>
<accession>A0A7V2AW06</accession>
<organism evidence="2">
    <name type="scientific">Eiseniibacteriota bacterium</name>
    <dbReference type="NCBI Taxonomy" id="2212470"/>
    <lineage>
        <taxon>Bacteria</taxon>
        <taxon>Candidatus Eiseniibacteriota</taxon>
    </lineage>
</organism>
<dbReference type="InterPro" id="IPR011990">
    <property type="entry name" value="TPR-like_helical_dom_sf"/>
</dbReference>
<sequence>MLNYKLNRMTLAMFDVESALSLDRRHGDALYLKGLIFLREEDFDGAIQSIVEANRIQEVFSGSHFFLALGSREETVARVRPELTDDPSDELIELLETGIKRRFDKIREALGSVLDRRGVDAVAAGRSMTRETADRAAHDVETTGDGGAPEPDARPSGPEILEELNAD</sequence>
<dbReference type="EMBL" id="DSEC01000532">
    <property type="protein sequence ID" value="HER44265.1"/>
    <property type="molecule type" value="Genomic_DNA"/>
</dbReference>
<feature type="compositionally biased region" description="Basic and acidic residues" evidence="1">
    <location>
        <begin position="128"/>
        <end position="141"/>
    </location>
</feature>
<reference evidence="2" key="1">
    <citation type="journal article" date="2020" name="mSystems">
        <title>Genome- and Community-Level Interaction Insights into Carbon Utilization and Element Cycling Functions of Hydrothermarchaeota in Hydrothermal Sediment.</title>
        <authorList>
            <person name="Zhou Z."/>
            <person name="Liu Y."/>
            <person name="Xu W."/>
            <person name="Pan J."/>
            <person name="Luo Z.H."/>
            <person name="Li M."/>
        </authorList>
    </citation>
    <scope>NUCLEOTIDE SEQUENCE [LARGE SCALE GENOMIC DNA]</scope>
    <source>
        <strain evidence="2">SpSt-1233</strain>
    </source>
</reference>
<dbReference type="Proteomes" id="UP000886069">
    <property type="component" value="Unassembled WGS sequence"/>
</dbReference>